<organism evidence="1">
    <name type="scientific">Rhizophora mucronata</name>
    <name type="common">Asiatic mangrove</name>
    <dbReference type="NCBI Taxonomy" id="61149"/>
    <lineage>
        <taxon>Eukaryota</taxon>
        <taxon>Viridiplantae</taxon>
        <taxon>Streptophyta</taxon>
        <taxon>Embryophyta</taxon>
        <taxon>Tracheophyta</taxon>
        <taxon>Spermatophyta</taxon>
        <taxon>Magnoliopsida</taxon>
        <taxon>eudicotyledons</taxon>
        <taxon>Gunneridae</taxon>
        <taxon>Pentapetalae</taxon>
        <taxon>rosids</taxon>
        <taxon>fabids</taxon>
        <taxon>Malpighiales</taxon>
        <taxon>Rhizophoraceae</taxon>
        <taxon>Rhizophora</taxon>
    </lineage>
</organism>
<proteinExistence type="predicted"/>
<dbReference type="AlphaFoldDB" id="A0A2P2PR32"/>
<accession>A0A2P2PR32</accession>
<evidence type="ECO:0000313" key="1">
    <source>
        <dbReference type="EMBL" id="MBX57207.1"/>
    </source>
</evidence>
<protein>
    <submittedName>
        <fullName evidence="1">Uncharacterized protein</fullName>
    </submittedName>
</protein>
<sequence length="21" mass="2569">MNWKLESKLKSSINNRTIIHR</sequence>
<dbReference type="EMBL" id="GGEC01076723">
    <property type="protein sequence ID" value="MBX57207.1"/>
    <property type="molecule type" value="Transcribed_RNA"/>
</dbReference>
<reference evidence="1" key="1">
    <citation type="submission" date="2018-02" db="EMBL/GenBank/DDBJ databases">
        <title>Rhizophora mucronata_Transcriptome.</title>
        <authorList>
            <person name="Meera S.P."/>
            <person name="Sreeshan A."/>
            <person name="Augustine A."/>
        </authorList>
    </citation>
    <scope>NUCLEOTIDE SEQUENCE</scope>
    <source>
        <tissue evidence="1">Leaf</tissue>
    </source>
</reference>
<name>A0A2P2PR32_RHIMU</name>